<evidence type="ECO:0000256" key="2">
    <source>
        <dbReference type="ARBA" id="ARBA00008141"/>
    </source>
</evidence>
<organism evidence="8 9">
    <name type="scientific">Leptotrombidium deliense</name>
    <dbReference type="NCBI Taxonomy" id="299467"/>
    <lineage>
        <taxon>Eukaryota</taxon>
        <taxon>Metazoa</taxon>
        <taxon>Ecdysozoa</taxon>
        <taxon>Arthropoda</taxon>
        <taxon>Chelicerata</taxon>
        <taxon>Arachnida</taxon>
        <taxon>Acari</taxon>
        <taxon>Acariformes</taxon>
        <taxon>Trombidiformes</taxon>
        <taxon>Prostigmata</taxon>
        <taxon>Anystina</taxon>
        <taxon>Parasitengona</taxon>
        <taxon>Trombiculoidea</taxon>
        <taxon>Trombiculidae</taxon>
        <taxon>Leptotrombidium</taxon>
    </lineage>
</organism>
<dbReference type="InterPro" id="IPR007007">
    <property type="entry name" value="Ninjurin"/>
</dbReference>
<keyword evidence="9" id="KW-1185">Reference proteome</keyword>
<keyword evidence="4" id="KW-0130">Cell adhesion</keyword>
<keyword evidence="3 7" id="KW-0812">Transmembrane</keyword>
<dbReference type="Proteomes" id="UP000288716">
    <property type="component" value="Unassembled WGS sequence"/>
</dbReference>
<dbReference type="PANTHER" id="PTHR12316:SF17">
    <property type="entry name" value="NINJURIN C, ISOFORM D"/>
    <property type="match status" value="1"/>
</dbReference>
<dbReference type="EMBL" id="NCKV01001963">
    <property type="protein sequence ID" value="RWS27515.1"/>
    <property type="molecule type" value="Genomic_DNA"/>
</dbReference>
<keyword evidence="5 7" id="KW-1133">Transmembrane helix</keyword>
<proteinExistence type="inferred from homology"/>
<evidence type="ECO:0000256" key="6">
    <source>
        <dbReference type="ARBA" id="ARBA00023136"/>
    </source>
</evidence>
<feature type="transmembrane region" description="Helical" evidence="7">
    <location>
        <begin position="69"/>
        <end position="95"/>
    </location>
</feature>
<keyword evidence="6 7" id="KW-0472">Membrane</keyword>
<comment type="caution">
    <text evidence="8">The sequence shown here is derived from an EMBL/GenBank/DDBJ whole genome shotgun (WGS) entry which is preliminary data.</text>
</comment>
<evidence type="ECO:0000256" key="3">
    <source>
        <dbReference type="ARBA" id="ARBA00022692"/>
    </source>
</evidence>
<accession>A0A443SJ60</accession>
<comment type="similarity">
    <text evidence="2">Belongs to the ninjurin family.</text>
</comment>
<dbReference type="AlphaFoldDB" id="A0A443SJ60"/>
<reference evidence="8 9" key="1">
    <citation type="journal article" date="2018" name="Gigascience">
        <title>Genomes of trombidid mites reveal novel predicted allergens and laterally-transferred genes associated with secondary metabolism.</title>
        <authorList>
            <person name="Dong X."/>
            <person name="Chaisiri K."/>
            <person name="Xia D."/>
            <person name="Armstrong S.D."/>
            <person name="Fang Y."/>
            <person name="Donnelly M.J."/>
            <person name="Kadowaki T."/>
            <person name="McGarry J.W."/>
            <person name="Darby A.C."/>
            <person name="Makepeace B.L."/>
        </authorList>
    </citation>
    <scope>NUCLEOTIDE SEQUENCE [LARGE SCALE GENOMIC DNA]</scope>
    <source>
        <strain evidence="8">UoL-UT</strain>
    </source>
</reference>
<sequence length="137" mass="14880">MSSGTQLLNASKMKQGSNENKEAYKLDYSLYATKKNISQGLLDIAVLTANTTQLKTVLQRGTGDGSQGLYIYIVNLSLIGTSIALQIIVGIILLLNSRQNINDVKVKNKAESCNSVILLIAFIITIVNVFIVVFLDS</sequence>
<dbReference type="PANTHER" id="PTHR12316">
    <property type="entry name" value="NINJURIN-RELATED"/>
    <property type="match status" value="1"/>
</dbReference>
<comment type="subcellular location">
    <subcellularLocation>
        <location evidence="1">Membrane</location>
        <topology evidence="1">Multi-pass membrane protein</topology>
    </subcellularLocation>
</comment>
<dbReference type="GO" id="GO:0007155">
    <property type="term" value="P:cell adhesion"/>
    <property type="evidence" value="ECO:0007669"/>
    <property type="project" value="UniProtKB-KW"/>
</dbReference>
<protein>
    <submittedName>
        <fullName evidence="8">Ninjurin-1-like protein</fullName>
    </submittedName>
</protein>
<feature type="transmembrane region" description="Helical" evidence="7">
    <location>
        <begin position="116"/>
        <end position="135"/>
    </location>
</feature>
<evidence type="ECO:0000256" key="1">
    <source>
        <dbReference type="ARBA" id="ARBA00004141"/>
    </source>
</evidence>
<evidence type="ECO:0000256" key="5">
    <source>
        <dbReference type="ARBA" id="ARBA00022989"/>
    </source>
</evidence>
<dbReference type="OrthoDB" id="6114058at2759"/>
<dbReference type="VEuPathDB" id="VectorBase:LDEU004525"/>
<evidence type="ECO:0000313" key="8">
    <source>
        <dbReference type="EMBL" id="RWS27515.1"/>
    </source>
</evidence>
<evidence type="ECO:0000313" key="9">
    <source>
        <dbReference type="Proteomes" id="UP000288716"/>
    </source>
</evidence>
<dbReference type="GO" id="GO:0016020">
    <property type="term" value="C:membrane"/>
    <property type="evidence" value="ECO:0007669"/>
    <property type="project" value="UniProtKB-SubCell"/>
</dbReference>
<dbReference type="GO" id="GO:0042246">
    <property type="term" value="P:tissue regeneration"/>
    <property type="evidence" value="ECO:0007669"/>
    <property type="project" value="InterPro"/>
</dbReference>
<dbReference type="Pfam" id="PF04923">
    <property type="entry name" value="Ninjurin"/>
    <property type="match status" value="1"/>
</dbReference>
<evidence type="ECO:0000256" key="4">
    <source>
        <dbReference type="ARBA" id="ARBA00022889"/>
    </source>
</evidence>
<name>A0A443SJ60_9ACAR</name>
<evidence type="ECO:0000256" key="7">
    <source>
        <dbReference type="SAM" id="Phobius"/>
    </source>
</evidence>
<gene>
    <name evidence="8" type="ORF">B4U80_05459</name>
</gene>